<evidence type="ECO:0000313" key="1">
    <source>
        <dbReference type="EMBL" id="MDX8047184.1"/>
    </source>
</evidence>
<protein>
    <submittedName>
        <fullName evidence="1">AAA family ATPase</fullName>
    </submittedName>
</protein>
<keyword evidence="2" id="KW-1185">Reference proteome</keyword>
<name>A0ACC6M894_9BACI</name>
<accession>A0ACC6M894</accession>
<dbReference type="EMBL" id="JAWZSR010000009">
    <property type="protein sequence ID" value="MDX8047184.1"/>
    <property type="molecule type" value="Genomic_DNA"/>
</dbReference>
<comment type="caution">
    <text evidence="1">The sequence shown here is derived from an EMBL/GenBank/DDBJ whole genome shotgun (WGS) entry which is preliminary data.</text>
</comment>
<organism evidence="1 2">
    <name type="scientific">Gracilibacillus pellucidus</name>
    <dbReference type="NCBI Taxonomy" id="3095368"/>
    <lineage>
        <taxon>Bacteria</taxon>
        <taxon>Bacillati</taxon>
        <taxon>Bacillota</taxon>
        <taxon>Bacilli</taxon>
        <taxon>Bacillales</taxon>
        <taxon>Bacillaceae</taxon>
        <taxon>Gracilibacillus</taxon>
    </lineage>
</organism>
<gene>
    <name evidence="1" type="ORF">SH601_14425</name>
</gene>
<evidence type="ECO:0000313" key="2">
    <source>
        <dbReference type="Proteomes" id="UP001277972"/>
    </source>
</evidence>
<reference evidence="1" key="1">
    <citation type="submission" date="2023-11" db="EMBL/GenBank/DDBJ databases">
        <title>Gracilibacillus pellucida a moderately halophilic bacterium isolated from saline soil in Xinjiang province.</title>
        <authorList>
            <person name="Zhang Z."/>
            <person name="Tan F."/>
            <person name="Wang Y."/>
            <person name="Xia M."/>
        </authorList>
    </citation>
    <scope>NUCLEOTIDE SEQUENCE</scope>
    <source>
        <strain evidence="1">S3-1-1</strain>
    </source>
</reference>
<proteinExistence type="predicted"/>
<sequence>MKNNIHILGASGSGTSTLGEALSDVLPHTKLDSDDYLWETKYTELRSAPERRSMLKQDVTSHKNWILSGAICGWGDSFKDYFDLVIFLEIPKDIRLQRLKDREFERYGKEVLAGGSRYEESQTFLEWAALYDTAGMEVRSKVLHEYWMKELSCPILRIVGDCSVEERVDRVLNYLEE</sequence>
<dbReference type="Proteomes" id="UP001277972">
    <property type="component" value="Unassembled WGS sequence"/>
</dbReference>